<dbReference type="EMBL" id="JACIJC010000003">
    <property type="protein sequence ID" value="MBB5686031.1"/>
    <property type="molecule type" value="Genomic_DNA"/>
</dbReference>
<dbReference type="GO" id="GO:0008381">
    <property type="term" value="F:mechanosensitive monoatomic ion channel activity"/>
    <property type="evidence" value="ECO:0007669"/>
    <property type="project" value="UniProtKB-ARBA"/>
</dbReference>
<evidence type="ECO:0000256" key="1">
    <source>
        <dbReference type="ARBA" id="ARBA00004651"/>
    </source>
</evidence>
<keyword evidence="5 7" id="KW-1133">Transmembrane helix</keyword>
<protein>
    <submittedName>
        <fullName evidence="11">Small-conductance mechanosensitive channel</fullName>
    </submittedName>
</protein>
<dbReference type="PANTHER" id="PTHR30566:SF25">
    <property type="entry name" value="INNER MEMBRANE PROTEIN"/>
    <property type="match status" value="1"/>
</dbReference>
<feature type="transmembrane region" description="Helical" evidence="7">
    <location>
        <begin position="101"/>
        <end position="122"/>
    </location>
</feature>
<dbReference type="Gene3D" id="2.30.30.60">
    <property type="match status" value="1"/>
</dbReference>
<evidence type="ECO:0000259" key="10">
    <source>
        <dbReference type="Pfam" id="PF21088"/>
    </source>
</evidence>
<evidence type="ECO:0000259" key="8">
    <source>
        <dbReference type="Pfam" id="PF00924"/>
    </source>
</evidence>
<dbReference type="InterPro" id="IPR023408">
    <property type="entry name" value="MscS_beta-dom_sf"/>
</dbReference>
<feature type="domain" description="Mechanosensitive ion channel MscS C-terminal" evidence="9">
    <location>
        <begin position="269"/>
        <end position="353"/>
    </location>
</feature>
<dbReference type="SUPFAM" id="SSF50182">
    <property type="entry name" value="Sm-like ribonucleoproteins"/>
    <property type="match status" value="1"/>
</dbReference>
<dbReference type="Pfam" id="PF00924">
    <property type="entry name" value="MS_channel_2nd"/>
    <property type="match status" value="1"/>
</dbReference>
<dbReference type="Proteomes" id="UP000549617">
    <property type="component" value="Unassembled WGS sequence"/>
</dbReference>
<dbReference type="InterPro" id="IPR011014">
    <property type="entry name" value="MscS_channel_TM-2"/>
</dbReference>
<dbReference type="Pfam" id="PF21088">
    <property type="entry name" value="MS_channel_1st"/>
    <property type="match status" value="1"/>
</dbReference>
<comment type="caution">
    <text evidence="11">The sequence shown here is derived from an EMBL/GenBank/DDBJ whole genome shotgun (WGS) entry which is preliminary data.</text>
</comment>
<dbReference type="InterPro" id="IPR010920">
    <property type="entry name" value="LSM_dom_sf"/>
</dbReference>
<name>A0A7W9EFS7_9SPHN</name>
<evidence type="ECO:0000259" key="9">
    <source>
        <dbReference type="Pfam" id="PF21082"/>
    </source>
</evidence>
<dbReference type="RefSeq" id="WP_184018011.1">
    <property type="nucleotide sequence ID" value="NZ_JACIJC010000003.1"/>
</dbReference>
<dbReference type="InterPro" id="IPR049278">
    <property type="entry name" value="MS_channel_C"/>
</dbReference>
<keyword evidence="3" id="KW-1003">Cell membrane</keyword>
<dbReference type="SUPFAM" id="SSF82861">
    <property type="entry name" value="Mechanosensitive channel protein MscS (YggB), transmembrane region"/>
    <property type="match status" value="1"/>
</dbReference>
<proteinExistence type="inferred from homology"/>
<feature type="transmembrane region" description="Helical" evidence="7">
    <location>
        <begin position="31"/>
        <end position="50"/>
    </location>
</feature>
<keyword evidence="6 7" id="KW-0472">Membrane</keyword>
<feature type="transmembrane region" description="Helical" evidence="7">
    <location>
        <begin position="71"/>
        <end position="89"/>
    </location>
</feature>
<evidence type="ECO:0000256" key="2">
    <source>
        <dbReference type="ARBA" id="ARBA00008017"/>
    </source>
</evidence>
<keyword evidence="12" id="KW-1185">Reference proteome</keyword>
<evidence type="ECO:0000313" key="12">
    <source>
        <dbReference type="Proteomes" id="UP000549617"/>
    </source>
</evidence>
<comment type="similarity">
    <text evidence="2">Belongs to the MscS (TC 1.A.23) family.</text>
</comment>
<dbReference type="InterPro" id="IPR049142">
    <property type="entry name" value="MS_channel_1st"/>
</dbReference>
<dbReference type="Gene3D" id="3.30.70.100">
    <property type="match status" value="1"/>
</dbReference>
<organism evidence="11 12">
    <name type="scientific">Sphingobium boeckii</name>
    <dbReference type="NCBI Taxonomy" id="1082345"/>
    <lineage>
        <taxon>Bacteria</taxon>
        <taxon>Pseudomonadati</taxon>
        <taxon>Pseudomonadota</taxon>
        <taxon>Alphaproteobacteria</taxon>
        <taxon>Sphingomonadales</taxon>
        <taxon>Sphingomonadaceae</taxon>
        <taxon>Sphingobium</taxon>
    </lineage>
</organism>
<dbReference type="InterPro" id="IPR006685">
    <property type="entry name" value="MscS_channel_2nd"/>
</dbReference>
<reference evidence="11 12" key="1">
    <citation type="submission" date="2020-08" db="EMBL/GenBank/DDBJ databases">
        <title>Genomic Encyclopedia of Type Strains, Phase IV (KMG-IV): sequencing the most valuable type-strain genomes for metagenomic binning, comparative biology and taxonomic classification.</title>
        <authorList>
            <person name="Goeker M."/>
        </authorList>
    </citation>
    <scope>NUCLEOTIDE SEQUENCE [LARGE SCALE GENOMIC DNA]</scope>
    <source>
        <strain evidence="11 12">DSM 25079</strain>
    </source>
</reference>
<feature type="transmembrane region" description="Helical" evidence="7">
    <location>
        <begin position="143"/>
        <end position="167"/>
    </location>
</feature>
<sequence>MTAPNSAAPLMIDGTSIPTLWNDSVQWLSDHSFQILIAAAIGAGIFFALLGIRRIGVKMCDKEDLTGWRTIIGRAISKTGTIFMVLVAAKLVSGYAQSPALLASTINFLFTITAVFQSAIWVREIALGMIERRAGTDAHHAEALGNAMGIIRLLITVTIFAIALILVLDNLGVNVTGLVAGLGIGGIAIGMAAKGIFDDLFAALSILFDKPFRRGDAIKWDSTSGTVEAIGLKTTRVRSVTGEEVVISNANLLNKELHNMARLRRRRHVLMIGVTYQTPPEVCAEIPAIIKEIVEEQEKCQLVRCGMTAFGGSSLDYEIQFDVMSETYEVVFAARHAVCVAILQRFNKEGIEFAYPTQTSFTAAPDGTLVMPYADDPAPPPVKTPAAKKKLS</sequence>
<dbReference type="SUPFAM" id="SSF82689">
    <property type="entry name" value="Mechanosensitive channel protein MscS (YggB), C-terminal domain"/>
    <property type="match status" value="1"/>
</dbReference>
<evidence type="ECO:0000256" key="3">
    <source>
        <dbReference type="ARBA" id="ARBA00022475"/>
    </source>
</evidence>
<dbReference type="GO" id="GO:0005886">
    <property type="term" value="C:plasma membrane"/>
    <property type="evidence" value="ECO:0007669"/>
    <property type="project" value="UniProtKB-SubCell"/>
</dbReference>
<evidence type="ECO:0000256" key="7">
    <source>
        <dbReference type="SAM" id="Phobius"/>
    </source>
</evidence>
<feature type="transmembrane region" description="Helical" evidence="7">
    <location>
        <begin position="173"/>
        <end position="193"/>
    </location>
</feature>
<dbReference type="PANTHER" id="PTHR30566">
    <property type="entry name" value="YNAI-RELATED MECHANOSENSITIVE ION CHANNEL"/>
    <property type="match status" value="1"/>
</dbReference>
<evidence type="ECO:0000256" key="6">
    <source>
        <dbReference type="ARBA" id="ARBA00023136"/>
    </source>
</evidence>
<dbReference type="AlphaFoldDB" id="A0A7W9EFS7"/>
<evidence type="ECO:0000313" key="11">
    <source>
        <dbReference type="EMBL" id="MBB5686031.1"/>
    </source>
</evidence>
<evidence type="ECO:0000256" key="5">
    <source>
        <dbReference type="ARBA" id="ARBA00022989"/>
    </source>
</evidence>
<accession>A0A7W9EFS7</accession>
<comment type="subcellular location">
    <subcellularLocation>
        <location evidence="1">Cell membrane</location>
        <topology evidence="1">Multi-pass membrane protein</topology>
    </subcellularLocation>
</comment>
<evidence type="ECO:0000256" key="4">
    <source>
        <dbReference type="ARBA" id="ARBA00022692"/>
    </source>
</evidence>
<dbReference type="Pfam" id="PF21082">
    <property type="entry name" value="MS_channel_3rd"/>
    <property type="match status" value="1"/>
</dbReference>
<gene>
    <name evidence="11" type="ORF">FHS49_002047</name>
</gene>
<feature type="domain" description="Mechanosensitive ion channel transmembrane helices 2/3" evidence="10">
    <location>
        <begin position="154"/>
        <end position="194"/>
    </location>
</feature>
<dbReference type="Gene3D" id="1.10.287.1260">
    <property type="match status" value="1"/>
</dbReference>
<feature type="domain" description="Mechanosensitive ion channel MscS" evidence="8">
    <location>
        <begin position="196"/>
        <end position="261"/>
    </location>
</feature>
<dbReference type="InterPro" id="IPR011066">
    <property type="entry name" value="MscS_channel_C_sf"/>
</dbReference>
<keyword evidence="4 7" id="KW-0812">Transmembrane</keyword>